<dbReference type="EMBL" id="OU892283">
    <property type="protein sequence ID" value="CAG9771659.1"/>
    <property type="molecule type" value="Genomic_DNA"/>
</dbReference>
<feature type="compositionally biased region" description="Polar residues" evidence="2">
    <location>
        <begin position="1349"/>
        <end position="1358"/>
    </location>
</feature>
<dbReference type="PROSITE" id="PS50003">
    <property type="entry name" value="PH_DOMAIN"/>
    <property type="match status" value="1"/>
</dbReference>
<feature type="compositionally biased region" description="Polar residues" evidence="2">
    <location>
        <begin position="125"/>
        <end position="145"/>
    </location>
</feature>
<dbReference type="OrthoDB" id="43122at2759"/>
<sequence>MFSCLWQIWDWLDPSKMDKIQKTQTFENNLSMNHHQDNNIPNNDSTVHQMHQQSTNPHYYPVIHQHSQMYNKNVPHPAQSPLLLNITSQQMLQATTHRHFQHYPQYNMPVNVNSNDYAHQHLQPRINNPQTPNSLNHANITNPNATPEVPKQEPSNETPPAKASTPKPKIKEGEKKQLRSPTARRPLNAPVAIQGWLHKQGSEGLMLWKKRWFVLSEYCLFYYKGLQEEKLLGSILLPSYKVSVCGPEDKVNRKYAFKCEHANMRTYILAADSQDLMMQWIHLLSLACNLQNNIEPTKEQGNQPNNSDPNHFNTSTVSGQASVYGNHTNTPSRPNPTHTHTSSNSSQQEMIQYSQHLYANAPPKPRRLVDGYCSPGPEMLYPNYQGPRSGASSVYGRQMHPQERIYNDRVFLGPQNLDRRTPDTYARSNMSKYRNPSDYEDVYSEQTAYKRPLSPVAADNVLKKTYPTVNVAYAPPSIEMLRPHYPDPVIMRKPPPQTIISRPHSADFLEYKPDKLESNPSVTPVSQQVRPKSSLDINMYSKDYCEPMPNSYFVGSRQRDNDYFYSQERYAEKMRKSAQYLQKMPVKYQQVDPSHRKHREQYELDMLNGYAYNRPFRDQQTPTLQPVRSRSALSEGSLLCAQDIENDSISREYPLGHEQNLTTSVRNAAQEQFTRSASARLSQTNNYEENVNRMEGERKREESMKRLLEWKQRMLQSPLNRKAQAQAYRGYPIGKENAYYTADKKQKKSTITNRRSVHNLVQYNSYSSDDEASGSISINTRDATLGRDTFPRGMTTKQNVTPNMQNMQSRSITNLDRATYKYDKNTPNYPTWTNQSQYNMYERDQEFRTSQNEIASKTKINVSAGELLGRTHEELVLLLIQLRRQQAQTFQAIESCYNEIDSLQLPTMNNMDQMKRMENLQKLERIKQNLLELEKQYEKRKPLVNLVDNMVKLGTLYRNPNERSDIARHIRERLEFNQQVQERRLLAEEKRDWNRIEPSHLQLQEKVRQLYQLDGLIQEESRNLHNLQRDKEDIERALGGLRNRLMKGLNTPEEIEHARRQQFILENELSRVHLMLAQNSKKLEETVAGNARLEQELLVLKQKLQTSRQQRSSPQFSNAGDSLPYLSGSSQALESNLERVQKKIGDLQKQREELSLQVRQLTDRSSTPRLNQNRHSSPIDNHSPNSYCNKKKPITSSWRETDLDTMNSIDHGYDSYSSPSTTPLYINTDIKTPPEFQDRSDSTSDDTGLSSNPLEKQEIKTVRIVKRESERRQRDREKTFNGKCDPLVEEDDSSQGSSVLFRPTSLPQKLPYEHHSLPTRTNNKQKSAQQLSPVFKSEAARQIITEVANKSPTAQSQRRAIPKERRRHHTAPHENLMTLGSIEGRRARDDLDIERALRQRIDAPDLVRSTLSNKELKYNEETIDNLLSTPNKIFIPERYIPEHMPAPSAEEEERRKKKVESIKKMLSDSAIISAPTTSSHNDDKSPSDKKPSPNGKAAPTSSISEEKKQREHLLQLNQILAKQVMEMSKVVAVKNLTALKLAPQPFSTEEEDSSPVAPLPLYQQRENFYS</sequence>
<feature type="region of interest" description="Disordered" evidence="2">
    <location>
        <begin position="123"/>
        <end position="185"/>
    </location>
</feature>
<feature type="region of interest" description="Disordered" evidence="2">
    <location>
        <begin position="1444"/>
        <end position="1509"/>
    </location>
</feature>
<gene>
    <name evidence="4" type="ORF">CEUTPL_LOCUS12089</name>
</gene>
<feature type="compositionally biased region" description="Low complexity" evidence="2">
    <location>
        <begin position="158"/>
        <end position="167"/>
    </location>
</feature>
<feature type="domain" description="PH" evidence="3">
    <location>
        <begin position="190"/>
        <end position="289"/>
    </location>
</feature>
<feature type="region of interest" description="Disordered" evidence="2">
    <location>
        <begin position="1349"/>
        <end position="1368"/>
    </location>
</feature>
<name>A0A9N9QRB3_9CUCU</name>
<evidence type="ECO:0000259" key="3">
    <source>
        <dbReference type="PROSITE" id="PS50003"/>
    </source>
</evidence>
<feature type="coiled-coil region" evidence="1">
    <location>
        <begin position="1017"/>
        <end position="1044"/>
    </location>
</feature>
<feature type="region of interest" description="Disordered" evidence="2">
    <location>
        <begin position="295"/>
        <end position="348"/>
    </location>
</feature>
<feature type="compositionally biased region" description="Basic and acidic residues" evidence="2">
    <location>
        <begin position="1255"/>
        <end position="1280"/>
    </location>
</feature>
<dbReference type="InterPro" id="IPR057971">
    <property type="entry name" value="PKHA4-7_TBCA"/>
</dbReference>
<dbReference type="SUPFAM" id="SSF50729">
    <property type="entry name" value="PH domain-like"/>
    <property type="match status" value="1"/>
</dbReference>
<accession>A0A9N9QRB3</accession>
<feature type="compositionally biased region" description="Polar residues" evidence="2">
    <location>
        <begin position="295"/>
        <end position="332"/>
    </location>
</feature>
<proteinExistence type="predicted"/>
<keyword evidence="5" id="KW-1185">Reference proteome</keyword>
<organism evidence="4 5">
    <name type="scientific">Ceutorhynchus assimilis</name>
    <name type="common">cabbage seed weevil</name>
    <dbReference type="NCBI Taxonomy" id="467358"/>
    <lineage>
        <taxon>Eukaryota</taxon>
        <taxon>Metazoa</taxon>
        <taxon>Ecdysozoa</taxon>
        <taxon>Arthropoda</taxon>
        <taxon>Hexapoda</taxon>
        <taxon>Insecta</taxon>
        <taxon>Pterygota</taxon>
        <taxon>Neoptera</taxon>
        <taxon>Endopterygota</taxon>
        <taxon>Coleoptera</taxon>
        <taxon>Polyphaga</taxon>
        <taxon>Cucujiformia</taxon>
        <taxon>Curculionidae</taxon>
        <taxon>Ceutorhynchinae</taxon>
        <taxon>Ceutorhynchus</taxon>
    </lineage>
</organism>
<feature type="region of interest" description="Disordered" evidence="2">
    <location>
        <begin position="1229"/>
        <end position="1328"/>
    </location>
</feature>
<evidence type="ECO:0000256" key="1">
    <source>
        <dbReference type="SAM" id="Coils"/>
    </source>
</evidence>
<evidence type="ECO:0000313" key="5">
    <source>
        <dbReference type="Proteomes" id="UP001152799"/>
    </source>
</evidence>
<reference evidence="4" key="1">
    <citation type="submission" date="2022-01" db="EMBL/GenBank/DDBJ databases">
        <authorList>
            <person name="King R."/>
        </authorList>
    </citation>
    <scope>NUCLEOTIDE SEQUENCE</scope>
</reference>
<dbReference type="PANTHER" id="PTHR12752:SF9">
    <property type="entry name" value="KRAMER, ISOFORM I"/>
    <property type="match status" value="1"/>
</dbReference>
<evidence type="ECO:0000313" key="4">
    <source>
        <dbReference type="EMBL" id="CAG9771659.1"/>
    </source>
</evidence>
<feature type="compositionally biased region" description="Low complexity" evidence="2">
    <location>
        <begin position="335"/>
        <end position="348"/>
    </location>
</feature>
<dbReference type="Proteomes" id="UP001152799">
    <property type="component" value="Chromosome 7"/>
</dbReference>
<feature type="region of interest" description="Disordered" evidence="2">
    <location>
        <begin position="1158"/>
        <end position="1194"/>
    </location>
</feature>
<dbReference type="CDD" id="cd13248">
    <property type="entry name" value="PH_PEPP1_2_3"/>
    <property type="match status" value="1"/>
</dbReference>
<protein>
    <recommendedName>
        <fullName evidence="3">PH domain-containing protein</fullName>
    </recommendedName>
</protein>
<feature type="region of interest" description="Disordered" evidence="2">
    <location>
        <begin position="1105"/>
        <end position="1128"/>
    </location>
</feature>
<feature type="compositionally biased region" description="Polar residues" evidence="2">
    <location>
        <begin position="1106"/>
        <end position="1120"/>
    </location>
</feature>
<keyword evidence="1" id="KW-0175">Coiled coil</keyword>
<feature type="compositionally biased region" description="Basic and acidic residues" evidence="2">
    <location>
        <begin position="1480"/>
        <end position="1491"/>
    </location>
</feature>
<dbReference type="SMART" id="SM00233">
    <property type="entry name" value="PH"/>
    <property type="match status" value="1"/>
</dbReference>
<dbReference type="InterPro" id="IPR011993">
    <property type="entry name" value="PH-like_dom_sf"/>
</dbReference>
<dbReference type="PANTHER" id="PTHR12752">
    <property type="entry name" value="PHOSPHOINOSITOL 3-PHOSPHATE-BINDING PROTEIN"/>
    <property type="match status" value="1"/>
</dbReference>
<dbReference type="InterPro" id="IPR040392">
    <property type="entry name" value="PKHA4-7_PH"/>
</dbReference>
<dbReference type="InterPro" id="IPR001849">
    <property type="entry name" value="PH_domain"/>
</dbReference>
<dbReference type="Pfam" id="PF25541">
    <property type="entry name" value="TBCA_PH"/>
    <property type="match status" value="1"/>
</dbReference>
<feature type="region of interest" description="Disordered" evidence="2">
    <location>
        <begin position="1545"/>
        <end position="1570"/>
    </location>
</feature>
<evidence type="ECO:0000256" key="2">
    <source>
        <dbReference type="SAM" id="MobiDB-lite"/>
    </source>
</evidence>
<dbReference type="Gene3D" id="2.30.29.30">
    <property type="entry name" value="Pleckstrin-homology domain (PH domain)/Phosphotyrosine-binding domain (PTB)"/>
    <property type="match status" value="1"/>
</dbReference>
<dbReference type="Pfam" id="PF00169">
    <property type="entry name" value="PH"/>
    <property type="match status" value="1"/>
</dbReference>
<feature type="compositionally biased region" description="Polar residues" evidence="2">
    <location>
        <begin position="1318"/>
        <end position="1328"/>
    </location>
</feature>